<keyword evidence="3" id="KW-0812">Transmembrane</keyword>
<dbReference type="CDD" id="cd06352">
    <property type="entry name" value="PBP1_NPR_GC-like"/>
    <property type="match status" value="1"/>
</dbReference>
<dbReference type="Gene3D" id="3.40.50.2300">
    <property type="match status" value="2"/>
</dbReference>
<evidence type="ECO:0000259" key="18">
    <source>
        <dbReference type="PROSITE" id="PS50125"/>
    </source>
</evidence>
<feature type="domain" description="Protein kinase" evidence="17">
    <location>
        <begin position="552"/>
        <end position="816"/>
    </location>
</feature>
<keyword evidence="9" id="KW-0675">Receptor</keyword>
<dbReference type="InterPro" id="IPR018297">
    <property type="entry name" value="A/G_cyclase_CS"/>
</dbReference>
<evidence type="ECO:0000256" key="2">
    <source>
        <dbReference type="ARBA" id="ARBA00012202"/>
    </source>
</evidence>
<dbReference type="GO" id="GO:0005525">
    <property type="term" value="F:GTP binding"/>
    <property type="evidence" value="ECO:0007669"/>
    <property type="project" value="UniProtKB-KW"/>
</dbReference>
<feature type="signal peptide" evidence="16">
    <location>
        <begin position="1"/>
        <end position="17"/>
    </location>
</feature>
<accession>A0AAN8K800</accession>
<dbReference type="SMART" id="SM00044">
    <property type="entry name" value="CYCc"/>
    <property type="match status" value="1"/>
</dbReference>
<dbReference type="InterPro" id="IPR001170">
    <property type="entry name" value="ANPR/GUC"/>
</dbReference>
<name>A0AAN8K800_PATCE</name>
<dbReference type="InterPro" id="IPR000719">
    <property type="entry name" value="Prot_kinase_dom"/>
</dbReference>
<dbReference type="InterPro" id="IPR001828">
    <property type="entry name" value="ANF_lig-bd_rcpt"/>
</dbReference>
<gene>
    <name evidence="19" type="ORF">SNE40_003513</name>
</gene>
<dbReference type="PRINTS" id="PR00255">
    <property type="entry name" value="NATPEPTIDER"/>
</dbReference>
<reference evidence="19 20" key="1">
    <citation type="submission" date="2024-01" db="EMBL/GenBank/DDBJ databases">
        <title>The genome of the rayed Mediterranean limpet Patella caerulea (Linnaeus, 1758).</title>
        <authorList>
            <person name="Anh-Thu Weber A."/>
            <person name="Halstead-Nussloch G."/>
        </authorList>
    </citation>
    <scope>NUCLEOTIDE SEQUENCE [LARGE SCALE GENOMIC DNA]</scope>
    <source>
        <strain evidence="19">AATW-2023a</strain>
        <tissue evidence="19">Whole specimen</tissue>
    </source>
</reference>
<evidence type="ECO:0000313" key="19">
    <source>
        <dbReference type="EMBL" id="KAK6191941.1"/>
    </source>
</evidence>
<comment type="similarity">
    <text evidence="13">Belongs to the adenylyl cyclase class-4/guanylyl cyclase family.</text>
</comment>
<dbReference type="CDD" id="cd07302">
    <property type="entry name" value="CHD"/>
    <property type="match status" value="1"/>
</dbReference>
<evidence type="ECO:0000256" key="6">
    <source>
        <dbReference type="ARBA" id="ARBA00022989"/>
    </source>
</evidence>
<evidence type="ECO:0000313" key="20">
    <source>
        <dbReference type="Proteomes" id="UP001347796"/>
    </source>
</evidence>
<dbReference type="GO" id="GO:0035556">
    <property type="term" value="P:intracellular signal transduction"/>
    <property type="evidence" value="ECO:0007669"/>
    <property type="project" value="InterPro"/>
</dbReference>
<dbReference type="EC" id="4.6.1.2" evidence="2 14"/>
<evidence type="ECO:0000256" key="15">
    <source>
        <dbReference type="SAM" id="MobiDB-lite"/>
    </source>
</evidence>
<dbReference type="EMBL" id="JAZGQO010000002">
    <property type="protein sequence ID" value="KAK6191941.1"/>
    <property type="molecule type" value="Genomic_DNA"/>
</dbReference>
<dbReference type="GO" id="GO:0004016">
    <property type="term" value="F:adenylate cyclase activity"/>
    <property type="evidence" value="ECO:0007669"/>
    <property type="project" value="TreeGrafter"/>
</dbReference>
<dbReference type="Pfam" id="PF07701">
    <property type="entry name" value="HNOBA"/>
    <property type="match status" value="1"/>
</dbReference>
<dbReference type="Proteomes" id="UP001347796">
    <property type="component" value="Unassembled WGS sequence"/>
</dbReference>
<evidence type="ECO:0000256" key="4">
    <source>
        <dbReference type="ARBA" id="ARBA00022729"/>
    </source>
</evidence>
<keyword evidence="6" id="KW-1133">Transmembrane helix</keyword>
<dbReference type="AlphaFoldDB" id="A0AAN8K800"/>
<comment type="subcellular location">
    <subcellularLocation>
        <location evidence="1">Membrane</location>
        <topology evidence="1">Single-pass type I membrane protein</topology>
    </subcellularLocation>
</comment>
<dbReference type="Pfam" id="PF07714">
    <property type="entry name" value="PK_Tyr_Ser-Thr"/>
    <property type="match status" value="1"/>
</dbReference>
<evidence type="ECO:0000256" key="3">
    <source>
        <dbReference type="ARBA" id="ARBA00022692"/>
    </source>
</evidence>
<evidence type="ECO:0000256" key="5">
    <source>
        <dbReference type="ARBA" id="ARBA00022741"/>
    </source>
</evidence>
<protein>
    <recommendedName>
        <fullName evidence="2 14">Guanylate cyclase</fullName>
        <ecNumber evidence="2 14">4.6.1.2</ecNumber>
    </recommendedName>
</protein>
<evidence type="ECO:0000256" key="8">
    <source>
        <dbReference type="ARBA" id="ARBA00023136"/>
    </source>
</evidence>
<evidence type="ECO:0000256" key="9">
    <source>
        <dbReference type="ARBA" id="ARBA00023170"/>
    </source>
</evidence>
<dbReference type="InterPro" id="IPR011645">
    <property type="entry name" value="HNOB_dom_associated"/>
</dbReference>
<dbReference type="InterPro" id="IPR001054">
    <property type="entry name" value="A/G_cyclase"/>
</dbReference>
<dbReference type="Gene3D" id="1.10.510.10">
    <property type="entry name" value="Transferase(Phosphotransferase) domain 1"/>
    <property type="match status" value="1"/>
</dbReference>
<dbReference type="SUPFAM" id="SSF53822">
    <property type="entry name" value="Periplasmic binding protein-like I"/>
    <property type="match status" value="1"/>
</dbReference>
<dbReference type="GO" id="GO:0004383">
    <property type="term" value="F:guanylate cyclase activity"/>
    <property type="evidence" value="ECO:0007669"/>
    <property type="project" value="UniProtKB-EC"/>
</dbReference>
<evidence type="ECO:0000256" key="10">
    <source>
        <dbReference type="ARBA" id="ARBA00023180"/>
    </source>
</evidence>
<feature type="chain" id="PRO_5042845691" description="Guanylate cyclase" evidence="16">
    <location>
        <begin position="18"/>
        <end position="1121"/>
    </location>
</feature>
<keyword evidence="5" id="KW-0547">Nucleotide-binding</keyword>
<dbReference type="PROSITE" id="PS50011">
    <property type="entry name" value="PROTEIN_KINASE_DOM"/>
    <property type="match status" value="1"/>
</dbReference>
<dbReference type="SUPFAM" id="SSF55073">
    <property type="entry name" value="Nucleotide cyclase"/>
    <property type="match status" value="1"/>
</dbReference>
<feature type="domain" description="Guanylate cyclase" evidence="18">
    <location>
        <begin position="880"/>
        <end position="1010"/>
    </location>
</feature>
<dbReference type="GO" id="GO:0004672">
    <property type="term" value="F:protein kinase activity"/>
    <property type="evidence" value="ECO:0007669"/>
    <property type="project" value="InterPro"/>
</dbReference>
<evidence type="ECO:0000256" key="12">
    <source>
        <dbReference type="ARBA" id="ARBA00023293"/>
    </source>
</evidence>
<keyword evidence="8" id="KW-0472">Membrane</keyword>
<dbReference type="PROSITE" id="PS00452">
    <property type="entry name" value="GUANYLATE_CYCLASE_1"/>
    <property type="match status" value="1"/>
</dbReference>
<keyword evidence="20" id="KW-1185">Reference proteome</keyword>
<dbReference type="InterPro" id="IPR011009">
    <property type="entry name" value="Kinase-like_dom_sf"/>
</dbReference>
<keyword evidence="7" id="KW-0342">GTP-binding</keyword>
<dbReference type="PANTHER" id="PTHR11920:SF501">
    <property type="entry name" value="GUANYLATE CYCLASE 32E"/>
    <property type="match status" value="1"/>
</dbReference>
<dbReference type="Pfam" id="PF01094">
    <property type="entry name" value="ANF_receptor"/>
    <property type="match status" value="1"/>
</dbReference>
<organism evidence="19 20">
    <name type="scientific">Patella caerulea</name>
    <name type="common">Rayed Mediterranean limpet</name>
    <dbReference type="NCBI Taxonomy" id="87958"/>
    <lineage>
        <taxon>Eukaryota</taxon>
        <taxon>Metazoa</taxon>
        <taxon>Spiralia</taxon>
        <taxon>Lophotrochozoa</taxon>
        <taxon>Mollusca</taxon>
        <taxon>Gastropoda</taxon>
        <taxon>Patellogastropoda</taxon>
        <taxon>Patelloidea</taxon>
        <taxon>Patellidae</taxon>
        <taxon>Patella</taxon>
    </lineage>
</organism>
<evidence type="ECO:0000256" key="13">
    <source>
        <dbReference type="RuleBase" id="RU000405"/>
    </source>
</evidence>
<evidence type="ECO:0000256" key="16">
    <source>
        <dbReference type="SAM" id="SignalP"/>
    </source>
</evidence>
<evidence type="ECO:0000256" key="7">
    <source>
        <dbReference type="ARBA" id="ARBA00023134"/>
    </source>
</evidence>
<dbReference type="InterPro" id="IPR001245">
    <property type="entry name" value="Ser-Thr/Tyr_kinase_cat_dom"/>
</dbReference>
<comment type="caution">
    <text evidence="19">The sequence shown here is derived from an EMBL/GenBank/DDBJ whole genome shotgun (WGS) entry which is preliminary data.</text>
</comment>
<dbReference type="SUPFAM" id="SSF56112">
    <property type="entry name" value="Protein kinase-like (PK-like)"/>
    <property type="match status" value="1"/>
</dbReference>
<evidence type="ECO:0000256" key="1">
    <source>
        <dbReference type="ARBA" id="ARBA00004479"/>
    </source>
</evidence>
<keyword evidence="4 16" id="KW-0732">Signal</keyword>
<dbReference type="PROSITE" id="PS50125">
    <property type="entry name" value="GUANYLATE_CYCLASE_2"/>
    <property type="match status" value="1"/>
</dbReference>
<proteinExistence type="inferred from homology"/>
<evidence type="ECO:0000259" key="17">
    <source>
        <dbReference type="PROSITE" id="PS50011"/>
    </source>
</evidence>
<sequence>MSLLGLVVLLVLATVTSEEIIGPKEPFRIAFMAPKKEYNSVSVASTVGSLKLALRYIKNVYLQGYPLQVKWYDSDCNSKSALTAAVDAKEKFKPDLFLGPPCSAGMRGVAQLASHWNIPVFGWVSNDVDLRDRSIYSTLVRLLGPLNQFSSLMRYVSSMFSWRRFAMIKDEDDAYGAVSVAISNALDADNYTLTSTHNVMKRMSDEEVAKIFEQIRKYARVIVFAVPWLSLRRYMLVAHRLGMTNGEFAFLCINGDVYTGQALEDDVMSNRGWKRNDEYDNEARFAFESVIHVIMAASNVQTLATFKNLSIQAAKTTSPDWELPQGNELDAYAPYLYDASIVWAQLVNKTLKAGKNPRNGSLIFQQAQMAETNGVTGMLVLDQNCDRLVNIWILDMQENGKFTATVKIFNTLTGGIVFTEMKENTKVRWPNGKVGRRNAPSDTPAIEPTPEHKPVYTDTIVGAAAGSSFVLIVALSAQFFLRRYRRQRQLASMIWQIRFEEIDFVTALLCGSIRSSFKNLQRRRSSKKSSVTKTRTPISCVDSIASAESPRAHHLNETGPTMFGSVAYFKGSMVSVKRMSKNNVSLTKEVLQELNQLMELKHQNVCAFVGACLDPGRILLIWEYCHKGSLQDIIWNANIKLDQLFKFALCQDVAKGLEYIHKSSVGYHGNLKSSNCVVDSRWTCKLTDFGVPRIRCRDEAGDKQLWTAPEVLRNERNVDFQKVDIYAVGIIIKEVFTRSSPYSEFQFLSSVEILNKVRNSQHGTFFRPFLSREVRQNLELTSLIEDCWADDPNVRPSPSRVLKTLHRVNPSKHKTMIDNMIAMLEKYANHLEELVAERTSELDAEKKKTENLLYRMLPQSVAEDLRLGKTVKAELFDHVTIYFSDIVGFTKICSESTPIEVVNLLNSLYTLFDDIITNYDVYKVETIGDAYMLASGLPKRNGDRHIKEIADCSMDILSSITTFSIPHQPNKKLRIRIGIHSGPVVAGVVGLAMPRYCLFGDTVNTGSRMESTGAPLKIHLSSISAEMLSEYESGYYLHCRGEIEVKGKGLMTTYFLEGKQGFDKTLPEMDEPPSRHYVYPLKSIIIEENQNPLDNIKLKPVGLKRQRDEGFCHKRVDVTTF</sequence>
<evidence type="ECO:0000256" key="14">
    <source>
        <dbReference type="RuleBase" id="RU003431"/>
    </source>
</evidence>
<dbReference type="PANTHER" id="PTHR11920">
    <property type="entry name" value="GUANYLYL CYCLASE"/>
    <property type="match status" value="1"/>
</dbReference>
<dbReference type="GO" id="GO:0001653">
    <property type="term" value="F:peptide receptor activity"/>
    <property type="evidence" value="ECO:0007669"/>
    <property type="project" value="TreeGrafter"/>
</dbReference>
<dbReference type="InterPro" id="IPR029787">
    <property type="entry name" value="Nucleotide_cyclase"/>
</dbReference>
<keyword evidence="10" id="KW-0325">Glycoprotein</keyword>
<dbReference type="Gene3D" id="6.10.250.780">
    <property type="match status" value="1"/>
</dbReference>
<dbReference type="InterPro" id="IPR028082">
    <property type="entry name" value="Peripla_BP_I"/>
</dbReference>
<evidence type="ECO:0000256" key="11">
    <source>
        <dbReference type="ARBA" id="ARBA00023239"/>
    </source>
</evidence>
<dbReference type="Pfam" id="PF00211">
    <property type="entry name" value="Guanylate_cyc"/>
    <property type="match status" value="1"/>
</dbReference>
<dbReference type="GO" id="GO:0007168">
    <property type="term" value="P:receptor guanylyl cyclase signaling pathway"/>
    <property type="evidence" value="ECO:0007669"/>
    <property type="project" value="TreeGrafter"/>
</dbReference>
<comment type="catalytic activity">
    <reaction evidence="14">
        <text>GTP = 3',5'-cyclic GMP + diphosphate</text>
        <dbReference type="Rhea" id="RHEA:13665"/>
        <dbReference type="ChEBI" id="CHEBI:33019"/>
        <dbReference type="ChEBI" id="CHEBI:37565"/>
        <dbReference type="ChEBI" id="CHEBI:57746"/>
        <dbReference type="EC" id="4.6.1.2"/>
    </reaction>
</comment>
<dbReference type="Gene3D" id="3.30.70.1230">
    <property type="entry name" value="Nucleotide cyclase"/>
    <property type="match status" value="1"/>
</dbReference>
<keyword evidence="12 14" id="KW-0141">cGMP biosynthesis</keyword>
<dbReference type="GO" id="GO:0005886">
    <property type="term" value="C:plasma membrane"/>
    <property type="evidence" value="ECO:0007669"/>
    <property type="project" value="TreeGrafter"/>
</dbReference>
<feature type="region of interest" description="Disordered" evidence="15">
    <location>
        <begin position="431"/>
        <end position="451"/>
    </location>
</feature>
<dbReference type="GO" id="GO:0005524">
    <property type="term" value="F:ATP binding"/>
    <property type="evidence" value="ECO:0007669"/>
    <property type="project" value="InterPro"/>
</dbReference>
<dbReference type="InterPro" id="IPR050401">
    <property type="entry name" value="Cyclic_nucleotide_synthase"/>
</dbReference>
<dbReference type="FunFam" id="3.30.70.1230:FF:000013">
    <property type="entry name" value="Guanylate cyclase"/>
    <property type="match status" value="1"/>
</dbReference>
<keyword evidence="11 13" id="KW-0456">Lyase</keyword>